<evidence type="ECO:0000256" key="4">
    <source>
        <dbReference type="ARBA" id="ARBA00022842"/>
    </source>
</evidence>
<name>F3L3K9_9GAMM</name>
<evidence type="ECO:0000256" key="5">
    <source>
        <dbReference type="PIRSR" id="PIRSR604808-2"/>
    </source>
</evidence>
<dbReference type="SUPFAM" id="SSF56219">
    <property type="entry name" value="DNase I-like"/>
    <property type="match status" value="1"/>
</dbReference>
<dbReference type="GO" id="GO:0046872">
    <property type="term" value="F:metal ion binding"/>
    <property type="evidence" value="ECO:0007669"/>
    <property type="project" value="UniProtKB-KW"/>
</dbReference>
<dbReference type="STRING" id="2518989.IMCC3088_2201"/>
<keyword evidence="2 5" id="KW-0479">Metal-binding</keyword>
<comment type="cofactor">
    <cofactor evidence="5">
        <name>Mg(2+)</name>
        <dbReference type="ChEBI" id="CHEBI:18420"/>
    </cofactor>
    <cofactor evidence="5">
        <name>Mn(2+)</name>
        <dbReference type="ChEBI" id="CHEBI:29035"/>
    </cofactor>
    <text evidence="5">Probably binds two magnesium or manganese ions per subunit.</text>
</comment>
<evidence type="ECO:0000256" key="6">
    <source>
        <dbReference type="PIRSR" id="PIRSR604808-3"/>
    </source>
</evidence>
<evidence type="ECO:0000313" key="8">
    <source>
        <dbReference type="EMBL" id="EGG29121.1"/>
    </source>
</evidence>
<feature type="site" description="Important for catalytic activity" evidence="6">
    <location>
        <position position="218"/>
    </location>
</feature>
<evidence type="ECO:0000256" key="2">
    <source>
        <dbReference type="ARBA" id="ARBA00022723"/>
    </source>
</evidence>
<evidence type="ECO:0000313" key="9">
    <source>
        <dbReference type="Proteomes" id="UP000005615"/>
    </source>
</evidence>
<dbReference type="RefSeq" id="WP_009576380.1">
    <property type="nucleotide sequence ID" value="NZ_AEIG01000064.1"/>
</dbReference>
<dbReference type="Proteomes" id="UP000005615">
    <property type="component" value="Unassembled WGS sequence"/>
</dbReference>
<proteinExistence type="inferred from homology"/>
<evidence type="ECO:0000259" key="7">
    <source>
        <dbReference type="Pfam" id="PF03372"/>
    </source>
</evidence>
<keyword evidence="3" id="KW-0378">Hydrolase</keyword>
<reference evidence="8 9" key="1">
    <citation type="journal article" date="2011" name="J. Bacteriol.">
        <title>Genome sequence of strain IMCC3088, a proteorhodopsin-containing marine bacterium belonging to the OM60/NOR5 clade.</title>
        <authorList>
            <person name="Jang Y."/>
            <person name="Oh H.M."/>
            <person name="Kang I."/>
            <person name="Lee K."/>
            <person name="Yang S.J."/>
            <person name="Cho J.C."/>
        </authorList>
    </citation>
    <scope>NUCLEOTIDE SEQUENCE [LARGE SCALE GENOMIC DNA]</scope>
    <source>
        <strain evidence="8 9">IMCC3088</strain>
    </source>
</reference>
<evidence type="ECO:0000256" key="1">
    <source>
        <dbReference type="ARBA" id="ARBA00007092"/>
    </source>
</evidence>
<dbReference type="AlphaFoldDB" id="F3L3K9"/>
<dbReference type="OrthoDB" id="9803914at2"/>
<accession>F3L3K9</accession>
<protein>
    <submittedName>
        <fullName evidence="8">Exodeoxyribonuclease III</fullName>
    </submittedName>
</protein>
<evidence type="ECO:0000256" key="3">
    <source>
        <dbReference type="ARBA" id="ARBA00022801"/>
    </source>
</evidence>
<dbReference type="PANTHER" id="PTHR43250">
    <property type="entry name" value="EXODEOXYRIBONUCLEASE III"/>
    <property type="match status" value="1"/>
</dbReference>
<dbReference type="GO" id="GO:0006281">
    <property type="term" value="P:DNA repair"/>
    <property type="evidence" value="ECO:0007669"/>
    <property type="project" value="InterPro"/>
</dbReference>
<dbReference type="Gene3D" id="3.60.10.10">
    <property type="entry name" value="Endonuclease/exonuclease/phosphatase"/>
    <property type="match status" value="1"/>
</dbReference>
<dbReference type="InterPro" id="IPR004808">
    <property type="entry name" value="AP_endonuc_1"/>
</dbReference>
<keyword evidence="5" id="KW-0464">Manganese</keyword>
<keyword evidence="9" id="KW-1185">Reference proteome</keyword>
<feature type="binding site" evidence="5">
    <location>
        <position position="244"/>
    </location>
    <ligand>
        <name>Mg(2+)</name>
        <dbReference type="ChEBI" id="CHEBI:18420"/>
        <label>1</label>
    </ligand>
</feature>
<dbReference type="InterPro" id="IPR005135">
    <property type="entry name" value="Endo/exonuclease/phosphatase"/>
</dbReference>
<dbReference type="PROSITE" id="PS51435">
    <property type="entry name" value="AP_NUCLEASE_F1_4"/>
    <property type="match status" value="1"/>
</dbReference>
<feature type="domain" description="Endonuclease/exonuclease/phosphatase" evidence="7">
    <location>
        <begin position="18"/>
        <end position="226"/>
    </location>
</feature>
<organism evidence="8 9">
    <name type="scientific">Aequoribacter fuscus</name>
    <dbReference type="NCBI Taxonomy" id="2518989"/>
    <lineage>
        <taxon>Bacteria</taxon>
        <taxon>Pseudomonadati</taxon>
        <taxon>Pseudomonadota</taxon>
        <taxon>Gammaproteobacteria</taxon>
        <taxon>Cellvibrionales</taxon>
        <taxon>Halieaceae</taxon>
        <taxon>Aequoribacter</taxon>
    </lineage>
</organism>
<dbReference type="EMBL" id="AEIG01000064">
    <property type="protein sequence ID" value="EGG29121.1"/>
    <property type="molecule type" value="Genomic_DNA"/>
</dbReference>
<gene>
    <name evidence="8" type="ORF">IMCC3088_2201</name>
</gene>
<sequence length="255" mass="29309">MRVISFSADGLIEAEKQGFYEWVRDQDADFICIQDIRCSEYDLRKDSFFPREYNAYFYDNLNDSKKDGVAIYCKELPKAIMTGLGFTDFDMDGHYIQADFGNVSIGSLIAPYAAPNDAAAQARKNEFYQLLVAHLEKVSHKRREFIICGNWRIAHKAKDVEYTERRSKLPGFLAEERQSLDEIMELGYVDAFREVNSDSDEYSFWPGGQVGVDGMRTDFQLVSKGLKYNIDYGVIYKAKSFSTHAPVIMDYDLEV</sequence>
<dbReference type="NCBIfam" id="TIGR00633">
    <property type="entry name" value="xth"/>
    <property type="match status" value="1"/>
</dbReference>
<keyword evidence="4 5" id="KW-0460">Magnesium</keyword>
<dbReference type="InterPro" id="IPR037493">
    <property type="entry name" value="ExoIII-like"/>
</dbReference>
<comment type="similarity">
    <text evidence="1">Belongs to the DNA repair enzymes AP/ExoA family.</text>
</comment>
<dbReference type="GO" id="GO:0008311">
    <property type="term" value="F:double-stranded DNA 3'-5' DNA exonuclease activity"/>
    <property type="evidence" value="ECO:0007669"/>
    <property type="project" value="InterPro"/>
</dbReference>
<dbReference type="InterPro" id="IPR036691">
    <property type="entry name" value="Endo/exonu/phosph_ase_sf"/>
</dbReference>
<dbReference type="PANTHER" id="PTHR43250:SF2">
    <property type="entry name" value="EXODEOXYRIBONUCLEASE III"/>
    <property type="match status" value="1"/>
</dbReference>
<dbReference type="eggNOG" id="COG0708">
    <property type="taxonomic scope" value="Bacteria"/>
</dbReference>
<dbReference type="Pfam" id="PF03372">
    <property type="entry name" value="Exo_endo_phos"/>
    <property type="match status" value="1"/>
</dbReference>
<comment type="caution">
    <text evidence="8">The sequence shown here is derived from an EMBL/GenBank/DDBJ whole genome shotgun (WGS) entry which is preliminary data.</text>
</comment>
<feature type="site" description="Interaction with DNA substrate" evidence="6">
    <location>
        <position position="244"/>
    </location>
</feature>